<dbReference type="InterPro" id="IPR010941">
    <property type="entry name" value="PhaC_N"/>
</dbReference>
<evidence type="ECO:0000259" key="3">
    <source>
        <dbReference type="Pfam" id="PF07167"/>
    </source>
</evidence>
<dbReference type="Proteomes" id="UP001479520">
    <property type="component" value="Chromosome"/>
</dbReference>
<dbReference type="RefSeq" id="WP_341744549.1">
    <property type="nucleotide sequence ID" value="NZ_CP151406.1"/>
</dbReference>
<dbReference type="Pfam" id="PF07167">
    <property type="entry name" value="PhaC_N"/>
    <property type="match status" value="1"/>
</dbReference>
<name>A0ABZ2XLC2_9RHOO</name>
<proteinExistence type="predicted"/>
<dbReference type="InterPro" id="IPR029058">
    <property type="entry name" value="AB_hydrolase_fold"/>
</dbReference>
<dbReference type="PANTHER" id="PTHR36837:SF5">
    <property type="entry name" value="POLY-3-HYDROXYBUTYRATE SYNTHASE"/>
    <property type="match status" value="1"/>
</dbReference>
<sequence>MAWMLHPQELAERLFRLSTDLLELQAHSVKRSLGLPSVDPVLPQADDARFVDPVWTESASWDLVKEWYLAFTHHIQDILYETPALSDRERRRAAFWWRKWLNAVAPTNYLWSNPVALQKLVETRGESLWRGVENMMEDVLSGNVRMTNPDDFKVGENLATTPGAVVFRNHLLEVIHYAPRSERVGAEPLVIVTPWINKYYILDLTARKSMVRYLLDQGVDVFITSWKNPDASMRDLAFDDYLVEGIDRIVQLAREFTGQSRVHAVGYCIGGTALASYMAWANRRYPPEQMPVADWTLFTTLVDFHKPGDIEVFIDPGSIDHLTEQMARKGYLDGKEMAASFRLLRSNSLVWHYIVKGWLYGEAPAAFDVLYWNMDSTRMPYAMHAWYLRELYLHNRLIQPGSLTVAGQPIDLGIIRQALYAVAAEDDHIAPWQQAFRTLHHVSGDKRFVLTTSGHILGIVNPPVRPAKRAYWAGPAHRKADSPRAWQASVKQHAGSWWEDWMHWLKPRLGESVPARPAATAEFPSLAAAPGTYVHEH</sequence>
<dbReference type="EMBL" id="CP151406">
    <property type="protein sequence ID" value="WZJ23172.1"/>
    <property type="molecule type" value="Genomic_DNA"/>
</dbReference>
<reference evidence="4 5" key="1">
    <citation type="submission" date="2024-04" db="EMBL/GenBank/DDBJ databases">
        <title>Dissimilatory iodate-reducing microorganisms contribute to the enrichment of iodine in groundwater.</title>
        <authorList>
            <person name="Jiang Z."/>
        </authorList>
    </citation>
    <scope>NUCLEOTIDE SEQUENCE [LARGE SCALE GENOMIC DNA]</scope>
    <source>
        <strain evidence="4 5">NCP973</strain>
    </source>
</reference>
<evidence type="ECO:0000313" key="5">
    <source>
        <dbReference type="Proteomes" id="UP001479520"/>
    </source>
</evidence>
<organism evidence="4 5">
    <name type="scientific">Azonexus hydrophilus</name>
    <dbReference type="NCBI Taxonomy" id="418702"/>
    <lineage>
        <taxon>Bacteria</taxon>
        <taxon>Pseudomonadati</taxon>
        <taxon>Pseudomonadota</taxon>
        <taxon>Betaproteobacteria</taxon>
        <taxon>Rhodocyclales</taxon>
        <taxon>Azonexaceae</taxon>
        <taxon>Azonexus</taxon>
    </lineage>
</organism>
<evidence type="ECO:0000256" key="1">
    <source>
        <dbReference type="ARBA" id="ARBA00022679"/>
    </source>
</evidence>
<keyword evidence="4" id="KW-0378">Hydrolase</keyword>
<keyword evidence="5" id="KW-1185">Reference proteome</keyword>
<evidence type="ECO:0000313" key="4">
    <source>
        <dbReference type="EMBL" id="WZJ23172.1"/>
    </source>
</evidence>
<feature type="domain" description="Poly-beta-hydroxybutyrate polymerase N-terminal" evidence="3">
    <location>
        <begin position="47"/>
        <end position="214"/>
    </location>
</feature>
<dbReference type="InterPro" id="IPR051321">
    <property type="entry name" value="PHA/PHB_synthase"/>
</dbReference>
<gene>
    <name evidence="4" type="ORF">AADV58_11750</name>
</gene>
<dbReference type="SUPFAM" id="SSF53474">
    <property type="entry name" value="alpha/beta-Hydrolases"/>
    <property type="match status" value="1"/>
</dbReference>
<dbReference type="GO" id="GO:0016787">
    <property type="term" value="F:hydrolase activity"/>
    <property type="evidence" value="ECO:0007669"/>
    <property type="project" value="UniProtKB-KW"/>
</dbReference>
<accession>A0ABZ2XLC2</accession>
<dbReference type="PANTHER" id="PTHR36837">
    <property type="entry name" value="POLY(3-HYDROXYALKANOATE) POLYMERASE SUBUNIT PHAC"/>
    <property type="match status" value="1"/>
</dbReference>
<keyword evidence="2" id="KW-0012">Acyltransferase</keyword>
<keyword evidence="1" id="KW-0808">Transferase</keyword>
<evidence type="ECO:0000256" key="2">
    <source>
        <dbReference type="ARBA" id="ARBA00023315"/>
    </source>
</evidence>
<dbReference type="Gene3D" id="3.40.50.1820">
    <property type="entry name" value="alpha/beta hydrolase"/>
    <property type="match status" value="1"/>
</dbReference>
<protein>
    <submittedName>
        <fullName evidence="4">Alpha/beta fold hydrolase</fullName>
    </submittedName>
</protein>